<feature type="domain" description="Gamma-glutamylcyclotransferase AIG2-like" evidence="4">
    <location>
        <begin position="91"/>
        <end position="200"/>
    </location>
</feature>
<dbReference type="SUPFAM" id="SSF110857">
    <property type="entry name" value="Gamma-glutamyl cyclotransferase-like"/>
    <property type="match status" value="1"/>
</dbReference>
<evidence type="ECO:0000256" key="2">
    <source>
        <dbReference type="PIRSR" id="PIRSR639126-1"/>
    </source>
</evidence>
<dbReference type="InterPro" id="IPR039126">
    <property type="entry name" value="GGACT"/>
</dbReference>
<reference evidence="5 6" key="1">
    <citation type="submission" date="2019-04" db="EMBL/GenBank/DDBJ databases">
        <title>Chitiniphilus eburnea sp. nov., a novel chitinolytic bacterium isolated from aquaculture sludge.</title>
        <authorList>
            <person name="Sheng M."/>
        </authorList>
    </citation>
    <scope>NUCLEOTIDE SEQUENCE [LARGE SCALE GENOMIC DNA]</scope>
    <source>
        <strain evidence="5 6">HX-2-15</strain>
    </source>
</reference>
<dbReference type="GO" id="GO:0061929">
    <property type="term" value="F:gamma-glutamylaminecyclotransferase activity"/>
    <property type="evidence" value="ECO:0007669"/>
    <property type="project" value="InterPro"/>
</dbReference>
<name>A0A4V5MRF8_9NEIS</name>
<proteinExistence type="inferred from homology"/>
<dbReference type="AlphaFoldDB" id="A0A4V5MRF8"/>
<feature type="active site" description="Proton acceptor" evidence="2">
    <location>
        <position position="159"/>
    </location>
</feature>
<dbReference type="Gene3D" id="3.10.490.10">
    <property type="entry name" value="Gamma-glutamyl cyclotransferase-like"/>
    <property type="match status" value="1"/>
</dbReference>
<keyword evidence="5" id="KW-0808">Transferase</keyword>
<dbReference type="GO" id="GO:0016740">
    <property type="term" value="F:transferase activity"/>
    <property type="evidence" value="ECO:0007669"/>
    <property type="project" value="UniProtKB-KW"/>
</dbReference>
<organism evidence="5 6">
    <name type="scientific">Chitiniphilus eburneus</name>
    <dbReference type="NCBI Taxonomy" id="2571148"/>
    <lineage>
        <taxon>Bacteria</taxon>
        <taxon>Pseudomonadati</taxon>
        <taxon>Pseudomonadota</taxon>
        <taxon>Betaproteobacteria</taxon>
        <taxon>Neisseriales</taxon>
        <taxon>Chitinibacteraceae</taxon>
        <taxon>Chitiniphilus</taxon>
    </lineage>
</organism>
<protein>
    <recommendedName>
        <fullName evidence="3">Gamma-glutamylcyclotransferase family protein</fullName>
    </recommendedName>
</protein>
<dbReference type="InterPro" id="IPR013024">
    <property type="entry name" value="GGCT-like"/>
</dbReference>
<evidence type="ECO:0000256" key="1">
    <source>
        <dbReference type="ARBA" id="ARBA00008861"/>
    </source>
</evidence>
<dbReference type="EMBL" id="SUMF01000003">
    <property type="protein sequence ID" value="TJZ76188.1"/>
    <property type="molecule type" value="Genomic_DNA"/>
</dbReference>
<dbReference type="GO" id="GO:0005829">
    <property type="term" value="C:cytosol"/>
    <property type="evidence" value="ECO:0007669"/>
    <property type="project" value="TreeGrafter"/>
</dbReference>
<sequence length="211" mass="23204">MRGERCGVALAGSARHRAGTRIGIQRIARRTQDGKLDHGAGRRDRYADADARSARAAWSLCPARRSARFAARRARTVGTQAQPAVNAPILVFVYGTLKRGGWNHHWLNGAPCLGVASTVAHYSLYAHSYPFLVKAPRYPVRGELYAVDAGTLHDLDRLEGHPDDYLREQIDVRGVDGETVRAWAYFHPRPDGVLLAEGEFRKAQGSDPPVG</sequence>
<dbReference type="InterPro" id="IPR009288">
    <property type="entry name" value="AIG2-like_dom"/>
</dbReference>
<evidence type="ECO:0000313" key="6">
    <source>
        <dbReference type="Proteomes" id="UP000310016"/>
    </source>
</evidence>
<comment type="caution">
    <text evidence="5">The sequence shown here is derived from an EMBL/GenBank/DDBJ whole genome shotgun (WGS) entry which is preliminary data.</text>
</comment>
<comment type="similarity">
    <text evidence="1 3">Belongs to the gamma-glutamylcyclotransferase family.</text>
</comment>
<dbReference type="CDD" id="cd06661">
    <property type="entry name" value="GGCT_like"/>
    <property type="match status" value="1"/>
</dbReference>
<dbReference type="PANTHER" id="PTHR12510">
    <property type="entry name" value="TROPONIN C-AKIN-1 PROTEIN"/>
    <property type="match status" value="1"/>
</dbReference>
<dbReference type="Proteomes" id="UP000310016">
    <property type="component" value="Unassembled WGS sequence"/>
</dbReference>
<accession>A0A4V5MRF8</accession>
<dbReference type="PANTHER" id="PTHR12510:SF4">
    <property type="entry name" value="GAMMA-GLUTAMYLAMINECYCLOTRANSFERASE"/>
    <property type="match status" value="1"/>
</dbReference>
<dbReference type="OrthoDB" id="8538589at2"/>
<evidence type="ECO:0000313" key="5">
    <source>
        <dbReference type="EMBL" id="TJZ76188.1"/>
    </source>
</evidence>
<evidence type="ECO:0000259" key="4">
    <source>
        <dbReference type="Pfam" id="PF06094"/>
    </source>
</evidence>
<dbReference type="Pfam" id="PF06094">
    <property type="entry name" value="GGACT"/>
    <property type="match status" value="1"/>
</dbReference>
<dbReference type="InterPro" id="IPR036568">
    <property type="entry name" value="GGCT-like_sf"/>
</dbReference>
<gene>
    <name evidence="5" type="ORF">FAZ21_05275</name>
</gene>
<evidence type="ECO:0000256" key="3">
    <source>
        <dbReference type="RuleBase" id="RU367036"/>
    </source>
</evidence>
<keyword evidence="6" id="KW-1185">Reference proteome</keyword>